<dbReference type="AlphaFoldDB" id="A0A077NDW6"/>
<proteinExistence type="predicted"/>
<comment type="caution">
    <text evidence="1">The sequence shown here is derived from an EMBL/GenBank/DDBJ whole genome shotgun (WGS) entry which is preliminary data.</text>
</comment>
<protein>
    <submittedName>
        <fullName evidence="1">Uncharacterized protein</fullName>
    </submittedName>
</protein>
<reference evidence="1" key="1">
    <citation type="submission" date="2013-07" db="EMBL/GenBank/DDBJ databases">
        <title>Sub-species coevolution in mutualistic symbiosis.</title>
        <authorList>
            <person name="Murfin K."/>
            <person name="Klassen J."/>
            <person name="Lee M."/>
            <person name="Forst S."/>
            <person name="Stock P."/>
            <person name="Goodrich-Blair H."/>
        </authorList>
    </citation>
    <scope>NUCLEOTIDE SEQUENCE [LARGE SCALE GENOMIC DNA]</scope>
    <source>
        <strain evidence="1">Puntauvense</strain>
    </source>
</reference>
<dbReference type="Proteomes" id="UP000028511">
    <property type="component" value="Unassembled WGS sequence"/>
</dbReference>
<dbReference type="HOGENOM" id="CLU_3335024_0_0_6"/>
<dbReference type="EMBL" id="CBSW010000096">
    <property type="protein sequence ID" value="CDG96100.1"/>
    <property type="molecule type" value="Genomic_DNA"/>
</dbReference>
<gene>
    <name evidence="1" type="ORF">XBP1_1850050</name>
</gene>
<sequence length="38" mass="4751">MDEMYTYIKNNRVIDPQLWGNVPIRRTDFFIVRRIHDQ</sequence>
<organism evidence="1 2">
    <name type="scientific">Xenorhabdus bovienii str. puntauvense</name>
    <dbReference type="NCBI Taxonomy" id="1398201"/>
    <lineage>
        <taxon>Bacteria</taxon>
        <taxon>Pseudomonadati</taxon>
        <taxon>Pseudomonadota</taxon>
        <taxon>Gammaproteobacteria</taxon>
        <taxon>Enterobacterales</taxon>
        <taxon>Morganellaceae</taxon>
        <taxon>Xenorhabdus</taxon>
    </lineage>
</organism>
<evidence type="ECO:0000313" key="2">
    <source>
        <dbReference type="Proteomes" id="UP000028511"/>
    </source>
</evidence>
<name>A0A077NDW6_XENBV</name>
<evidence type="ECO:0000313" key="1">
    <source>
        <dbReference type="EMBL" id="CDG96100.1"/>
    </source>
</evidence>
<accession>A0A077NDW6</accession>